<dbReference type="Pfam" id="PF05199">
    <property type="entry name" value="GMC_oxred_C"/>
    <property type="match status" value="1"/>
</dbReference>
<dbReference type="InterPro" id="IPR000172">
    <property type="entry name" value="GMC_OxRdtase_N"/>
</dbReference>
<dbReference type="GO" id="GO:0008203">
    <property type="term" value="P:cholesterol metabolic process"/>
    <property type="evidence" value="ECO:0007669"/>
    <property type="project" value="UniProtKB-KW"/>
</dbReference>
<accession>A0A1Y6BV99</accession>
<dbReference type="STRING" id="1513793.SAMN06296036_107232"/>
<evidence type="ECO:0000313" key="18">
    <source>
        <dbReference type="EMBL" id="SMF22742.1"/>
    </source>
</evidence>
<evidence type="ECO:0000256" key="8">
    <source>
        <dbReference type="ARBA" id="ARBA00023166"/>
    </source>
</evidence>
<evidence type="ECO:0000259" key="17">
    <source>
        <dbReference type="Pfam" id="PF05199"/>
    </source>
</evidence>
<dbReference type="GO" id="GO:0050660">
    <property type="term" value="F:flavin adenine dinucleotide binding"/>
    <property type="evidence" value="ECO:0007669"/>
    <property type="project" value="InterPro"/>
</dbReference>
<evidence type="ECO:0000256" key="4">
    <source>
        <dbReference type="ARBA" id="ARBA00022630"/>
    </source>
</evidence>
<dbReference type="InterPro" id="IPR052542">
    <property type="entry name" value="Cholesterol_Oxidase"/>
</dbReference>
<dbReference type="EMBL" id="FWZT01000007">
    <property type="protein sequence ID" value="SMF22742.1"/>
    <property type="molecule type" value="Genomic_DNA"/>
</dbReference>
<comment type="pathway">
    <text evidence="12">Steroid metabolism; cholesterol degradation.</text>
</comment>
<evidence type="ECO:0000256" key="6">
    <source>
        <dbReference type="ARBA" id="ARBA00023002"/>
    </source>
</evidence>
<dbReference type="EC" id="1.1.3.6" evidence="13"/>
<keyword evidence="3" id="KW-0153">Cholesterol metabolism</keyword>
<evidence type="ECO:0000256" key="5">
    <source>
        <dbReference type="ARBA" id="ARBA00022827"/>
    </source>
</evidence>
<feature type="domain" description="Glucose-methanol-choline oxidoreductase C-terminal" evidence="17">
    <location>
        <begin position="475"/>
        <end position="569"/>
    </location>
</feature>
<dbReference type="RefSeq" id="WP_159455315.1">
    <property type="nucleotide sequence ID" value="NZ_FWZT01000007.1"/>
</dbReference>
<dbReference type="Gene3D" id="3.50.50.60">
    <property type="entry name" value="FAD/NAD(P)-binding domain"/>
    <property type="match status" value="3"/>
</dbReference>
<dbReference type="PANTHER" id="PTHR47470:SF1">
    <property type="entry name" value="FAD-DEPENDENT OXIDOREDUCTASE 2 FAD BINDING DOMAIN-CONTAINING PROTEIN"/>
    <property type="match status" value="1"/>
</dbReference>
<comment type="similarity">
    <text evidence="2">Belongs to the GMC oxidoreductase family.</text>
</comment>
<keyword evidence="5" id="KW-0274">FAD</keyword>
<feature type="domain" description="Glucose-methanol-choline oxidoreductase N-terminal" evidence="16">
    <location>
        <begin position="53"/>
        <end position="325"/>
    </location>
</feature>
<dbReference type="SUPFAM" id="SSF51905">
    <property type="entry name" value="FAD/NAD(P)-binding domain"/>
    <property type="match status" value="1"/>
</dbReference>
<dbReference type="GO" id="GO:0004769">
    <property type="term" value="F:steroid Delta-isomerase activity"/>
    <property type="evidence" value="ECO:0007669"/>
    <property type="project" value="UniProtKB-EC"/>
</dbReference>
<keyword evidence="10" id="KW-0413">Isomerase</keyword>
<evidence type="ECO:0000256" key="10">
    <source>
        <dbReference type="ARBA" id="ARBA00023235"/>
    </source>
</evidence>
<evidence type="ECO:0000256" key="7">
    <source>
        <dbReference type="ARBA" id="ARBA00023098"/>
    </source>
</evidence>
<evidence type="ECO:0000256" key="15">
    <source>
        <dbReference type="ARBA" id="ARBA00049778"/>
    </source>
</evidence>
<sequence>MKLRRREFFKLSAASSMISMTGLAKTKGDRDVVYKEKTVLKTSVSEMKDFYDTVVIGSGYGGSVAASGLAEEGSLCLLERGQEYHPGDFPEFLSEVIPFLKSPFHKLGLFGLDYYGDATVVSGSGLGGTSLINQSLATIPDDDVFDIERWPDAIRNDRDQGALSGYYRKAKGMLRPGVWPEEQPLPGKAQTMSDTAEALGLEFKPSPIYVNYSEFDKEKNHVGVFQNPCTLCGNCLTGCNVGAKNTLNMNYIPDAKNKGAHIFTGIDVRYFKKLASGRYRIYFDQWYSNRKGKSHKRIFGKKYIDTARLIVSAGTLGSNKILMRSQKYGGMQFSSKLGHYFSGNGDTIGMGFNGDQRTDIESYGNRITGPNDPTVGPASIGYTTHNPSSPEPTDRFVVEDSSVPLAVVSLLKSGLFAIGGIPDSLQDIAKIFSDVIKRAPDGALNHSQLYLGVGHDDSNGEIKMSPGGKFKIAWDSIKNDPIWKRINEGMKQHSDKQGANFIENPLGMVTTHPLGGCAMGEDVSSGVVDHQCRVFNPQGGIHEQLYVMDGSVIPHSLGTNPSLTITALAERAVDLIKKPRFL</sequence>
<keyword evidence="6" id="KW-0560">Oxidoreductase</keyword>
<comment type="cofactor">
    <cofactor evidence="1">
        <name>FAD</name>
        <dbReference type="ChEBI" id="CHEBI:57692"/>
    </cofactor>
</comment>
<keyword evidence="4" id="KW-0285">Flavoprotein</keyword>
<keyword evidence="9" id="KW-0753">Steroid metabolism</keyword>
<reference evidence="19" key="1">
    <citation type="submission" date="2017-04" db="EMBL/GenBank/DDBJ databases">
        <authorList>
            <person name="Varghese N."/>
            <person name="Submissions S."/>
        </authorList>
    </citation>
    <scope>NUCLEOTIDE SEQUENCE [LARGE SCALE GENOMIC DNA]</scope>
    <source>
        <strain evidence="19">RKEM611</strain>
    </source>
</reference>
<evidence type="ECO:0000256" key="2">
    <source>
        <dbReference type="ARBA" id="ARBA00010790"/>
    </source>
</evidence>
<evidence type="ECO:0000256" key="14">
    <source>
        <dbReference type="ARBA" id="ARBA00049744"/>
    </source>
</evidence>
<dbReference type="InterPro" id="IPR007867">
    <property type="entry name" value="GMC_OxRtase_C"/>
</dbReference>
<organism evidence="18 19">
    <name type="scientific">Pseudobacteriovorax antillogorgiicola</name>
    <dbReference type="NCBI Taxonomy" id="1513793"/>
    <lineage>
        <taxon>Bacteria</taxon>
        <taxon>Pseudomonadati</taxon>
        <taxon>Bdellovibrionota</taxon>
        <taxon>Oligoflexia</taxon>
        <taxon>Oligoflexales</taxon>
        <taxon>Pseudobacteriovoracaceae</taxon>
        <taxon>Pseudobacteriovorax</taxon>
    </lineage>
</organism>
<keyword evidence="8" id="KW-1207">Sterol metabolism</keyword>
<proteinExistence type="inferred from homology"/>
<evidence type="ECO:0000256" key="3">
    <source>
        <dbReference type="ARBA" id="ARBA00022548"/>
    </source>
</evidence>
<evidence type="ECO:0000256" key="13">
    <source>
        <dbReference type="ARBA" id="ARBA00049723"/>
    </source>
</evidence>
<dbReference type="AlphaFoldDB" id="A0A1Y6BV99"/>
<evidence type="ECO:0000313" key="19">
    <source>
        <dbReference type="Proteomes" id="UP000192907"/>
    </source>
</evidence>
<dbReference type="PANTHER" id="PTHR47470">
    <property type="entry name" value="CHOLESTEROL OXIDASE"/>
    <property type="match status" value="1"/>
</dbReference>
<dbReference type="Pfam" id="PF00732">
    <property type="entry name" value="GMC_oxred_N"/>
    <property type="match status" value="1"/>
</dbReference>
<evidence type="ECO:0000256" key="1">
    <source>
        <dbReference type="ARBA" id="ARBA00001974"/>
    </source>
</evidence>
<keyword evidence="7" id="KW-0443">Lipid metabolism</keyword>
<dbReference type="EC" id="5.3.3.1" evidence="11"/>
<dbReference type="GO" id="GO:0016995">
    <property type="term" value="F:cholesterol oxidase activity"/>
    <property type="evidence" value="ECO:0007669"/>
    <property type="project" value="UniProtKB-EC"/>
</dbReference>
<evidence type="ECO:0000259" key="16">
    <source>
        <dbReference type="Pfam" id="PF00732"/>
    </source>
</evidence>
<name>A0A1Y6BV99_9BACT</name>
<protein>
    <recommendedName>
        <fullName evidence="14">Cholesterol oxidase</fullName>
        <ecNumber evidence="13">1.1.3.6</ecNumber>
        <ecNumber evidence="11">5.3.3.1</ecNumber>
    </recommendedName>
    <alternativeName>
        <fullName evidence="15">Cholesterol isomerase</fullName>
    </alternativeName>
</protein>
<dbReference type="Proteomes" id="UP000192907">
    <property type="component" value="Unassembled WGS sequence"/>
</dbReference>
<evidence type="ECO:0000256" key="9">
    <source>
        <dbReference type="ARBA" id="ARBA00023221"/>
    </source>
</evidence>
<gene>
    <name evidence="18" type="ORF">SAMN06296036_107232</name>
</gene>
<dbReference type="InterPro" id="IPR036188">
    <property type="entry name" value="FAD/NAD-bd_sf"/>
</dbReference>
<evidence type="ECO:0000256" key="11">
    <source>
        <dbReference type="ARBA" id="ARBA00038856"/>
    </source>
</evidence>
<keyword evidence="19" id="KW-1185">Reference proteome</keyword>
<evidence type="ECO:0000256" key="12">
    <source>
        <dbReference type="ARBA" id="ARBA00049645"/>
    </source>
</evidence>